<reference evidence="4 5" key="1">
    <citation type="submission" date="2019-07" db="EMBL/GenBank/DDBJ databases">
        <title>Complete Genome Sequence of Leptotrichia goodfellowii Strain JCM 16774.</title>
        <authorList>
            <person name="Watanabe S."/>
            <person name="Cui L."/>
        </authorList>
    </citation>
    <scope>NUCLEOTIDE SEQUENCE [LARGE SCALE GENOMIC DNA]</scope>
    <source>
        <strain evidence="4 5">JCM16774</strain>
    </source>
</reference>
<dbReference type="CDD" id="cd07185">
    <property type="entry name" value="OmpA_C-like"/>
    <property type="match status" value="1"/>
</dbReference>
<dbReference type="PANTHER" id="PTHR30329">
    <property type="entry name" value="STATOR ELEMENT OF FLAGELLAR MOTOR COMPLEX"/>
    <property type="match status" value="1"/>
</dbReference>
<accession>A0A510J8M1</accession>
<evidence type="ECO:0000256" key="3">
    <source>
        <dbReference type="ARBA" id="ARBA00023237"/>
    </source>
</evidence>
<dbReference type="InterPro" id="IPR006665">
    <property type="entry name" value="OmpA-like"/>
</dbReference>
<evidence type="ECO:0000313" key="4">
    <source>
        <dbReference type="EMBL" id="BBM35649.1"/>
    </source>
</evidence>
<dbReference type="InterPro" id="IPR006664">
    <property type="entry name" value="OMP_bac"/>
</dbReference>
<dbReference type="KEGG" id="lgo:JCM16774_0574"/>
<protein>
    <submittedName>
        <fullName evidence="4">Type VI secretion system OmpA/MotB</fullName>
    </submittedName>
</protein>
<dbReference type="PANTHER" id="PTHR30329:SF21">
    <property type="entry name" value="LIPOPROTEIN YIAD-RELATED"/>
    <property type="match status" value="1"/>
</dbReference>
<dbReference type="InterPro" id="IPR036737">
    <property type="entry name" value="OmpA-like_sf"/>
</dbReference>
<evidence type="ECO:0000256" key="1">
    <source>
        <dbReference type="ARBA" id="ARBA00004442"/>
    </source>
</evidence>
<proteinExistence type="predicted"/>
<dbReference type="Gene3D" id="3.30.1330.60">
    <property type="entry name" value="OmpA-like domain"/>
    <property type="match status" value="1"/>
</dbReference>
<organism evidence="4 5">
    <name type="scientific">Pseudoleptotrichia goodfellowii</name>
    <dbReference type="NCBI Taxonomy" id="157692"/>
    <lineage>
        <taxon>Bacteria</taxon>
        <taxon>Fusobacteriati</taxon>
        <taxon>Fusobacteriota</taxon>
        <taxon>Fusobacteriia</taxon>
        <taxon>Fusobacteriales</taxon>
        <taxon>Leptotrichiaceae</taxon>
        <taxon>Pseudoleptotrichia</taxon>
    </lineage>
</organism>
<dbReference type="RefSeq" id="WP_036056040.1">
    <property type="nucleotide sequence ID" value="NZ_AP019822.1"/>
</dbReference>
<dbReference type="EMBL" id="AP019822">
    <property type="protein sequence ID" value="BBM35649.1"/>
    <property type="molecule type" value="Genomic_DNA"/>
</dbReference>
<dbReference type="Proteomes" id="UP000321606">
    <property type="component" value="Chromosome"/>
</dbReference>
<dbReference type="STRING" id="714315.GCA_000516535_00574"/>
<dbReference type="PROSITE" id="PS51123">
    <property type="entry name" value="OMPA_2"/>
    <property type="match status" value="1"/>
</dbReference>
<dbReference type="OrthoDB" id="9789430at2"/>
<sequence>MERKSRAIILMMLLLMLSIPTMAFRKLTTTQIRENSIRINALELDEIDITKVKGPKEVTVVLDERSLLFDFDKSNVKPQYYGILQNLKEYIEVNDYDVTIIGHTDSKGTNEYNMKLGMRRAESVKAKMIEFGVPASRIVGVESRGEEEPVATNDTAEGRALNRRIEFKLVRKN</sequence>
<dbReference type="Pfam" id="PF00691">
    <property type="entry name" value="OmpA"/>
    <property type="match status" value="1"/>
</dbReference>
<comment type="subcellular location">
    <subcellularLocation>
        <location evidence="1">Cell outer membrane</location>
    </subcellularLocation>
</comment>
<dbReference type="GO" id="GO:0009279">
    <property type="term" value="C:cell outer membrane"/>
    <property type="evidence" value="ECO:0007669"/>
    <property type="project" value="UniProtKB-SubCell"/>
</dbReference>
<keyword evidence="2" id="KW-0472">Membrane</keyword>
<dbReference type="SUPFAM" id="SSF103088">
    <property type="entry name" value="OmpA-like"/>
    <property type="match status" value="1"/>
</dbReference>
<name>A0A510J8M1_9FUSO</name>
<evidence type="ECO:0000256" key="2">
    <source>
        <dbReference type="ARBA" id="ARBA00023136"/>
    </source>
</evidence>
<gene>
    <name evidence="4" type="ORF">JCM16774_0574</name>
</gene>
<dbReference type="InterPro" id="IPR050330">
    <property type="entry name" value="Bact_OuterMem_StrucFunc"/>
</dbReference>
<evidence type="ECO:0000313" key="5">
    <source>
        <dbReference type="Proteomes" id="UP000321606"/>
    </source>
</evidence>
<dbReference type="AlphaFoldDB" id="A0A510J8M1"/>
<dbReference type="PRINTS" id="PR01021">
    <property type="entry name" value="OMPADOMAIN"/>
</dbReference>
<keyword evidence="3" id="KW-0998">Cell outer membrane</keyword>